<feature type="binding site" evidence="18">
    <location>
        <position position="70"/>
    </location>
    <ligand>
        <name>a divalent metal cation</name>
        <dbReference type="ChEBI" id="CHEBI:60240"/>
    </ligand>
</feature>
<comment type="similarity">
    <text evidence="2">Belongs to the bacterial diacylglycerol kinase family.</text>
</comment>
<evidence type="ECO:0000256" key="13">
    <source>
        <dbReference type="ARBA" id="ARBA00023209"/>
    </source>
</evidence>
<feature type="active site" description="Proton acceptor" evidence="15">
    <location>
        <position position="63"/>
    </location>
</feature>
<feature type="transmembrane region" description="Helical" evidence="19">
    <location>
        <begin position="49"/>
        <end position="69"/>
    </location>
</feature>
<dbReference type="RefSeq" id="WP_103323172.1">
    <property type="nucleotide sequence ID" value="NZ_BMDF01000001.1"/>
</dbReference>
<comment type="subcellular location">
    <subcellularLocation>
        <location evidence="1">Cell membrane</location>
        <topology evidence="1">Multi-pass membrane protein</topology>
    </subcellularLocation>
</comment>
<dbReference type="Proteomes" id="UP000627155">
    <property type="component" value="Chromosome"/>
</dbReference>
<gene>
    <name evidence="20" type="ORF">BU072_10680</name>
    <name evidence="21" type="ORF">I6J37_10715</name>
</gene>
<dbReference type="InterPro" id="IPR036945">
    <property type="entry name" value="DAGK_sf"/>
</dbReference>
<evidence type="ECO:0000256" key="3">
    <source>
        <dbReference type="ARBA" id="ARBA00022475"/>
    </source>
</evidence>
<evidence type="ECO:0000313" key="21">
    <source>
        <dbReference type="EMBL" id="QRO84645.1"/>
    </source>
</evidence>
<keyword evidence="13" id="KW-0594">Phospholipid biosynthesis</keyword>
<evidence type="ECO:0000256" key="7">
    <source>
        <dbReference type="ARBA" id="ARBA00022741"/>
    </source>
</evidence>
<name>A0A2T4PRK7_9STAP</name>
<keyword evidence="11" id="KW-0443">Lipid metabolism</keyword>
<dbReference type="Gene3D" id="1.10.287.3610">
    <property type="match status" value="1"/>
</dbReference>
<dbReference type="PANTHER" id="PTHR34299">
    <property type="entry name" value="DIACYLGLYCEROL KINASE"/>
    <property type="match status" value="1"/>
</dbReference>
<evidence type="ECO:0000256" key="2">
    <source>
        <dbReference type="ARBA" id="ARBA00005967"/>
    </source>
</evidence>
<dbReference type="InterPro" id="IPR000829">
    <property type="entry name" value="DAGK"/>
</dbReference>
<dbReference type="GO" id="GO:0046872">
    <property type="term" value="F:metal ion binding"/>
    <property type="evidence" value="ECO:0007669"/>
    <property type="project" value="UniProtKB-KW"/>
</dbReference>
<keyword evidence="5" id="KW-0808">Transferase</keyword>
<dbReference type="InterPro" id="IPR033717">
    <property type="entry name" value="UDPK"/>
</dbReference>
<keyword evidence="18" id="KW-0479">Metal-binding</keyword>
<evidence type="ECO:0000256" key="15">
    <source>
        <dbReference type="PIRSR" id="PIRSR600829-1"/>
    </source>
</evidence>
<evidence type="ECO:0000256" key="4">
    <source>
        <dbReference type="ARBA" id="ARBA00022516"/>
    </source>
</evidence>
<keyword evidence="4" id="KW-0444">Lipid biosynthesis</keyword>
<dbReference type="CDD" id="cd14265">
    <property type="entry name" value="UDPK_IM_like"/>
    <property type="match status" value="1"/>
</dbReference>
<evidence type="ECO:0000313" key="20">
    <source>
        <dbReference type="EMBL" id="PTI28693.1"/>
    </source>
</evidence>
<keyword evidence="12 19" id="KW-0472">Membrane</keyword>
<protein>
    <submittedName>
        <fullName evidence="20">Diacylglycerol kinase family protein</fullName>
    </submittedName>
</protein>
<evidence type="ECO:0000256" key="6">
    <source>
        <dbReference type="ARBA" id="ARBA00022692"/>
    </source>
</evidence>
<evidence type="ECO:0000256" key="1">
    <source>
        <dbReference type="ARBA" id="ARBA00004651"/>
    </source>
</evidence>
<evidence type="ECO:0000256" key="10">
    <source>
        <dbReference type="ARBA" id="ARBA00022989"/>
    </source>
</evidence>
<dbReference type="GO" id="GO:0008654">
    <property type="term" value="P:phospholipid biosynthetic process"/>
    <property type="evidence" value="ECO:0007669"/>
    <property type="project" value="UniProtKB-KW"/>
</dbReference>
<keyword evidence="6 19" id="KW-0812">Transmembrane</keyword>
<keyword evidence="7 17" id="KW-0547">Nucleotide-binding</keyword>
<evidence type="ECO:0000313" key="22">
    <source>
        <dbReference type="Proteomes" id="UP000241209"/>
    </source>
</evidence>
<feature type="transmembrane region" description="Helical" evidence="19">
    <location>
        <begin position="90"/>
        <end position="111"/>
    </location>
</feature>
<comment type="cofactor">
    <cofactor evidence="18">
        <name>Mg(2+)</name>
        <dbReference type="ChEBI" id="CHEBI:18420"/>
    </cofactor>
    <text evidence="18">Mn(2+), Zn(2+), Cd(2+) and Co(2+) support activity to lesser extents.</text>
</comment>
<sequence>MNKFLNRFKFPIAGLVTIVKKDRNLILHLVFAVIVIFVSLILKLNQNEWLWIILAIFSVLITEIINTSIEYVVDMYTDKYNILAKHAKDTAALAVLLSSIMAAIIGIMIFLPKLIEVF</sequence>
<evidence type="ECO:0000256" key="5">
    <source>
        <dbReference type="ARBA" id="ARBA00022679"/>
    </source>
</evidence>
<reference evidence="21 23" key="3">
    <citation type="submission" date="2021-02" db="EMBL/GenBank/DDBJ databases">
        <title>FDA dAtabase for Regulatory Grade micrObial Sequences (FDA-ARGOS): Supporting development and validation of Infectious Disease Dx tests.</title>
        <authorList>
            <person name="Sproer C."/>
            <person name="Gronow S."/>
            <person name="Severitt S."/>
            <person name="Schroder I."/>
            <person name="Tallon L."/>
            <person name="Sadzewicz L."/>
            <person name="Zhao X."/>
            <person name="Boylan J."/>
            <person name="Ott S."/>
            <person name="Bowen H."/>
            <person name="Vavikolanu K."/>
            <person name="Mehta A."/>
            <person name="Aluvathingal J."/>
            <person name="Nadendla S."/>
            <person name="Lowell S."/>
            <person name="Myers T."/>
            <person name="Yan Y."/>
            <person name="Sichtig H."/>
        </authorList>
    </citation>
    <scope>NUCLEOTIDE SEQUENCE [LARGE SCALE GENOMIC DNA]</scope>
    <source>
        <strain evidence="21 23">FDAARGOS_1207</strain>
    </source>
</reference>
<dbReference type="GO" id="GO:0016301">
    <property type="term" value="F:kinase activity"/>
    <property type="evidence" value="ECO:0007669"/>
    <property type="project" value="UniProtKB-KW"/>
</dbReference>
<evidence type="ECO:0000313" key="23">
    <source>
        <dbReference type="Proteomes" id="UP000627155"/>
    </source>
</evidence>
<evidence type="ECO:0000256" key="14">
    <source>
        <dbReference type="ARBA" id="ARBA00023264"/>
    </source>
</evidence>
<evidence type="ECO:0000256" key="16">
    <source>
        <dbReference type="PIRSR" id="PIRSR600829-2"/>
    </source>
</evidence>
<feature type="transmembrane region" description="Helical" evidence="19">
    <location>
        <begin position="25"/>
        <end position="43"/>
    </location>
</feature>
<keyword evidence="3" id="KW-1003">Cell membrane</keyword>
<accession>A0A2T4PRK7</accession>
<dbReference type="PROSITE" id="PS01069">
    <property type="entry name" value="DAGK_PROKAR"/>
    <property type="match status" value="1"/>
</dbReference>
<dbReference type="PANTHER" id="PTHR34299:SF1">
    <property type="entry name" value="DIACYLGLYCEROL KINASE"/>
    <property type="match status" value="1"/>
</dbReference>
<dbReference type="Pfam" id="PF01219">
    <property type="entry name" value="DAGK_prokar"/>
    <property type="match status" value="1"/>
</dbReference>
<keyword evidence="23" id="KW-1185">Reference proteome</keyword>
<organism evidence="20 22">
    <name type="scientific">Mammaliicoccus vitulinus</name>
    <dbReference type="NCBI Taxonomy" id="71237"/>
    <lineage>
        <taxon>Bacteria</taxon>
        <taxon>Bacillati</taxon>
        <taxon>Bacillota</taxon>
        <taxon>Bacilli</taxon>
        <taxon>Bacillales</taxon>
        <taxon>Staphylococcaceae</taxon>
        <taxon>Mammaliicoccus</taxon>
    </lineage>
</organism>
<keyword evidence="18" id="KW-0460">Magnesium</keyword>
<feature type="binding site" evidence="17">
    <location>
        <position position="70"/>
    </location>
    <ligand>
        <name>ATP</name>
        <dbReference type="ChEBI" id="CHEBI:30616"/>
    </ligand>
</feature>
<evidence type="ECO:0000256" key="18">
    <source>
        <dbReference type="PIRSR" id="PIRSR600829-4"/>
    </source>
</evidence>
<dbReference type="EMBL" id="CP069486">
    <property type="protein sequence ID" value="QRO84645.1"/>
    <property type="molecule type" value="Genomic_DNA"/>
</dbReference>
<evidence type="ECO:0000256" key="8">
    <source>
        <dbReference type="ARBA" id="ARBA00022777"/>
    </source>
</evidence>
<evidence type="ECO:0000256" key="11">
    <source>
        <dbReference type="ARBA" id="ARBA00023098"/>
    </source>
</evidence>
<feature type="binding site" evidence="17">
    <location>
        <begin position="88"/>
        <end position="89"/>
    </location>
    <ligand>
        <name>ATP</name>
        <dbReference type="ChEBI" id="CHEBI:30616"/>
    </ligand>
</feature>
<dbReference type="AlphaFoldDB" id="A0A2T4PRK7"/>
<proteinExistence type="inferred from homology"/>
<reference evidence="20" key="2">
    <citation type="submission" date="2018-03" db="EMBL/GenBank/DDBJ databases">
        <authorList>
            <person name="Keele B.F."/>
        </authorList>
    </citation>
    <scope>NUCLEOTIDE SEQUENCE</scope>
    <source>
        <strain evidence="20">SNUC 2204</strain>
    </source>
</reference>
<feature type="binding site" evidence="16">
    <location>
        <position position="63"/>
    </location>
    <ligand>
        <name>substrate</name>
    </ligand>
</feature>
<dbReference type="Proteomes" id="UP000241209">
    <property type="component" value="Unassembled WGS sequence"/>
</dbReference>
<evidence type="ECO:0000256" key="17">
    <source>
        <dbReference type="PIRSR" id="PIRSR600829-3"/>
    </source>
</evidence>
<keyword evidence="9 17" id="KW-0067">ATP-binding</keyword>
<keyword evidence="8 20" id="KW-0418">Kinase</keyword>
<keyword evidence="14" id="KW-1208">Phospholipid metabolism</keyword>
<reference evidence="20 22" key="1">
    <citation type="journal article" date="2016" name="Front. Microbiol.">
        <title>Comprehensive Phylogenetic Analysis of Bovine Non-aureus Staphylococci Species Based on Whole-Genome Sequencing.</title>
        <authorList>
            <person name="Naushad S."/>
            <person name="Barkema H.W."/>
            <person name="Luby C."/>
            <person name="Condas L.A."/>
            <person name="Nobrega D.B."/>
            <person name="Carson D.A."/>
            <person name="De Buck J."/>
        </authorList>
    </citation>
    <scope>NUCLEOTIDE SEQUENCE [LARGE SCALE GENOMIC DNA]</scope>
    <source>
        <strain evidence="20 22">SNUC 2204</strain>
    </source>
</reference>
<dbReference type="OrthoDB" id="9789934at2"/>
<dbReference type="GeneID" id="64116532"/>
<keyword evidence="10 19" id="KW-1133">Transmembrane helix</keyword>
<dbReference type="GO" id="GO:0005886">
    <property type="term" value="C:plasma membrane"/>
    <property type="evidence" value="ECO:0007669"/>
    <property type="project" value="UniProtKB-SubCell"/>
</dbReference>
<evidence type="ECO:0000256" key="19">
    <source>
        <dbReference type="SAM" id="Phobius"/>
    </source>
</evidence>
<evidence type="ECO:0000256" key="12">
    <source>
        <dbReference type="ARBA" id="ARBA00023136"/>
    </source>
</evidence>
<dbReference type="GO" id="GO:0005524">
    <property type="term" value="F:ATP binding"/>
    <property type="evidence" value="ECO:0007669"/>
    <property type="project" value="UniProtKB-KW"/>
</dbReference>
<dbReference type="EMBL" id="PZFK01000024">
    <property type="protein sequence ID" value="PTI28693.1"/>
    <property type="molecule type" value="Genomic_DNA"/>
</dbReference>
<evidence type="ECO:0000256" key="9">
    <source>
        <dbReference type="ARBA" id="ARBA00022840"/>
    </source>
</evidence>
<dbReference type="STRING" id="1167632.GCA_000286335_00139"/>